<name>A0A9N9DE44_FUNMO</name>
<protein>
    <submittedName>
        <fullName evidence="2">11834_t:CDS:1</fullName>
    </submittedName>
</protein>
<dbReference type="EMBL" id="CAJVPP010003758">
    <property type="protein sequence ID" value="CAG8636568.1"/>
    <property type="molecule type" value="Genomic_DNA"/>
</dbReference>
<reference evidence="2" key="1">
    <citation type="submission" date="2021-06" db="EMBL/GenBank/DDBJ databases">
        <authorList>
            <person name="Kallberg Y."/>
            <person name="Tangrot J."/>
            <person name="Rosling A."/>
        </authorList>
    </citation>
    <scope>NUCLEOTIDE SEQUENCE</scope>
    <source>
        <strain evidence="2">87-6 pot B 2015</strain>
    </source>
</reference>
<dbReference type="Proteomes" id="UP000789375">
    <property type="component" value="Unassembled WGS sequence"/>
</dbReference>
<dbReference type="AlphaFoldDB" id="A0A9N9DE44"/>
<keyword evidence="3" id="KW-1185">Reference proteome</keyword>
<keyword evidence="1" id="KW-0175">Coiled coil</keyword>
<accession>A0A9N9DE44</accession>
<evidence type="ECO:0000313" key="3">
    <source>
        <dbReference type="Proteomes" id="UP000789375"/>
    </source>
</evidence>
<gene>
    <name evidence="2" type="ORF">FMOSSE_LOCUS10769</name>
</gene>
<organism evidence="2 3">
    <name type="scientific">Funneliformis mosseae</name>
    <name type="common">Endomycorrhizal fungus</name>
    <name type="synonym">Glomus mosseae</name>
    <dbReference type="NCBI Taxonomy" id="27381"/>
    <lineage>
        <taxon>Eukaryota</taxon>
        <taxon>Fungi</taxon>
        <taxon>Fungi incertae sedis</taxon>
        <taxon>Mucoromycota</taxon>
        <taxon>Glomeromycotina</taxon>
        <taxon>Glomeromycetes</taxon>
        <taxon>Glomerales</taxon>
        <taxon>Glomeraceae</taxon>
        <taxon>Funneliformis</taxon>
    </lineage>
</organism>
<sequence length="508" mass="59596">MTAVLRSTNFLTFKIPDNKKAHSYFKNVEARYWQLKHYLGFRLKTDEIILPWNTVYDDWRQTLAYIFKDYYKIVPSSVSAFCKDLYYICDTFEAPSYGKIVKMFSERTISEVLRMSNKKRLVEAESSSGKRARHFTPESELSDLCNNQEENIDEYETRSQEMNTILSNFRTYQHETRNILSENGIMDLSPTSEFMFPEEAHKFLTNFFSEKLNEDQWEEKLEGLMEVKGNPESFCQQSGENSGQDKFIIILKRFLLETLPILESAKDREMAEDEYMNTFVHPILKKALFDFLGSDIGNKAIKASAYRKTVMNQDGNADRADGIAYTTNQQNSYEISVTEGSRPYVIEMNKETNDFIQNARAEKDMINFAVTREVLHKRALPSYFRTFMVQVFEFNLRFYFMDYLAQYCIFEIETCEIPTDGEKPFSLLLFTGQLLTWALLVGKADKKFQESRNKRSSRLSNCNNIRKLVKLLHNNARKGKKKGYDDDQAYLSDIKFYHFIGKFIVLKH</sequence>
<feature type="coiled-coil region" evidence="1">
    <location>
        <begin position="138"/>
        <end position="165"/>
    </location>
</feature>
<proteinExistence type="predicted"/>
<evidence type="ECO:0000256" key="1">
    <source>
        <dbReference type="SAM" id="Coils"/>
    </source>
</evidence>
<evidence type="ECO:0000313" key="2">
    <source>
        <dbReference type="EMBL" id="CAG8636568.1"/>
    </source>
</evidence>
<comment type="caution">
    <text evidence="2">The sequence shown here is derived from an EMBL/GenBank/DDBJ whole genome shotgun (WGS) entry which is preliminary data.</text>
</comment>